<dbReference type="PIRSF" id="PIRSF001587">
    <property type="entry name" value="FGAM_synthase_II"/>
    <property type="match status" value="1"/>
</dbReference>
<keyword evidence="4 8" id="KW-0547">Nucleotide-binding</keyword>
<dbReference type="InterPro" id="IPR041609">
    <property type="entry name" value="PurL_linker"/>
</dbReference>
<comment type="similarity">
    <text evidence="8">Belongs to the FGAMS family.</text>
</comment>
<keyword evidence="14" id="KW-1185">Reference proteome</keyword>
<feature type="binding site" evidence="8">
    <location>
        <position position="563"/>
    </location>
    <ligand>
        <name>ATP</name>
        <dbReference type="ChEBI" id="CHEBI:30616"/>
    </ligand>
</feature>
<evidence type="ECO:0000256" key="9">
    <source>
        <dbReference type="SAM" id="MobiDB-lite"/>
    </source>
</evidence>
<feature type="binding site" evidence="8">
    <location>
        <begin position="126"/>
        <end position="129"/>
    </location>
    <ligand>
        <name>substrate</name>
    </ligand>
</feature>
<comment type="pathway">
    <text evidence="8">Purine metabolism; IMP biosynthesis via de novo pathway; 5-amino-1-(5-phospho-D-ribosyl)imidazole from N(2)-formyl-N(1)-(5-phospho-D-ribosyl)glycinamide: step 1/2.</text>
</comment>
<dbReference type="NCBIfam" id="TIGR01736">
    <property type="entry name" value="FGAM_synth_II"/>
    <property type="match status" value="1"/>
</dbReference>
<dbReference type="NCBIfam" id="NF002290">
    <property type="entry name" value="PRK01213.1"/>
    <property type="match status" value="1"/>
</dbReference>
<feature type="binding site" evidence="8">
    <location>
        <position position="148"/>
    </location>
    <ligand>
        <name>substrate</name>
    </ligand>
</feature>
<feature type="binding site" evidence="8">
    <location>
        <position position="149"/>
    </location>
    <ligand>
        <name>Mg(2+)</name>
        <dbReference type="ChEBI" id="CHEBI:18420"/>
        <label>2</label>
    </ligand>
</feature>
<feature type="domain" description="PurM-like N-terminal" evidence="10">
    <location>
        <begin position="106"/>
        <end position="221"/>
    </location>
</feature>
<dbReference type="GO" id="GO:0006189">
    <property type="term" value="P:'de novo' IMP biosynthetic process"/>
    <property type="evidence" value="ECO:0007669"/>
    <property type="project" value="UniProtKB-UniRule"/>
</dbReference>
<feature type="domain" description="PurM-like N-terminal" evidence="10">
    <location>
        <begin position="470"/>
        <end position="592"/>
    </location>
</feature>
<dbReference type="GO" id="GO:0000287">
    <property type="term" value="F:magnesium ion binding"/>
    <property type="evidence" value="ECO:0007669"/>
    <property type="project" value="UniProtKB-UniRule"/>
</dbReference>
<gene>
    <name evidence="8" type="primary">purL</name>
    <name evidence="13" type="ORF">SAMN02745194_04335</name>
</gene>
<feature type="domain" description="PurM-like C-terminal" evidence="11">
    <location>
        <begin position="605"/>
        <end position="743"/>
    </location>
</feature>
<protein>
    <recommendedName>
        <fullName evidence="8">Phosphoribosylformylglycinamidine synthase subunit PurL</fullName>
        <shortName evidence="8">FGAM synthase</shortName>
        <ecNumber evidence="8">6.3.5.3</ecNumber>
    </recommendedName>
    <alternativeName>
        <fullName evidence="8">Formylglycinamide ribonucleotide amidotransferase subunit II</fullName>
        <shortName evidence="8">FGAR amidotransferase II</shortName>
        <shortName evidence="8">FGAR-AT II</shortName>
    </alternativeName>
    <alternativeName>
        <fullName evidence="8">Glutamine amidotransferase PurL</fullName>
    </alternativeName>
    <alternativeName>
        <fullName evidence="8">Phosphoribosylformylglycinamidine synthase subunit II</fullName>
    </alternativeName>
</protein>
<evidence type="ECO:0000313" key="13">
    <source>
        <dbReference type="EMBL" id="SHK16636.1"/>
    </source>
</evidence>
<keyword evidence="2 8" id="KW-0436">Ligase</keyword>
<dbReference type="PANTHER" id="PTHR43555">
    <property type="entry name" value="PHOSPHORIBOSYLFORMYLGLYCINAMIDINE SYNTHASE SUBUNIT PURL"/>
    <property type="match status" value="1"/>
</dbReference>
<dbReference type="Pfam" id="PF00586">
    <property type="entry name" value="AIRS"/>
    <property type="match status" value="2"/>
</dbReference>
<feature type="region of interest" description="Disordered" evidence="9">
    <location>
        <begin position="1"/>
        <end position="33"/>
    </location>
</feature>
<dbReference type="InterPro" id="IPR016188">
    <property type="entry name" value="PurM-like_N"/>
</dbReference>
<comment type="caution">
    <text evidence="8">Lacks conserved residue(s) required for the propagation of feature annotation.</text>
</comment>
<dbReference type="Pfam" id="PF18072">
    <property type="entry name" value="FGAR-AT_linker"/>
    <property type="match status" value="1"/>
</dbReference>
<proteinExistence type="inferred from homology"/>
<dbReference type="EC" id="6.3.5.3" evidence="8"/>
<evidence type="ECO:0000256" key="2">
    <source>
        <dbReference type="ARBA" id="ARBA00022598"/>
    </source>
</evidence>
<feature type="binding site" evidence="8">
    <location>
        <position position="564"/>
    </location>
    <ligand>
        <name>Mg(2+)</name>
        <dbReference type="ChEBI" id="CHEBI:18420"/>
        <label>1</label>
    </ligand>
</feature>
<feature type="domain" description="PurM-like C-terminal" evidence="11">
    <location>
        <begin position="234"/>
        <end position="388"/>
    </location>
</feature>
<dbReference type="PANTHER" id="PTHR43555:SF1">
    <property type="entry name" value="PHOSPHORIBOSYLFORMYLGLYCINAMIDINE SYNTHASE SUBUNIT PURL"/>
    <property type="match status" value="1"/>
</dbReference>
<evidence type="ECO:0000259" key="12">
    <source>
        <dbReference type="Pfam" id="PF18072"/>
    </source>
</evidence>
<evidence type="ECO:0000256" key="6">
    <source>
        <dbReference type="ARBA" id="ARBA00022840"/>
    </source>
</evidence>
<dbReference type="InterPro" id="IPR036676">
    <property type="entry name" value="PurM-like_C_sf"/>
</dbReference>
<evidence type="ECO:0000256" key="5">
    <source>
        <dbReference type="ARBA" id="ARBA00022755"/>
    </source>
</evidence>
<dbReference type="CDD" id="cd02203">
    <property type="entry name" value="PurL_repeat1"/>
    <property type="match status" value="1"/>
</dbReference>
<dbReference type="CDD" id="cd02204">
    <property type="entry name" value="PurL_repeat2"/>
    <property type="match status" value="1"/>
</dbReference>
<keyword evidence="1 8" id="KW-0963">Cytoplasm</keyword>
<dbReference type="FunFam" id="3.30.1330.10:FF:000004">
    <property type="entry name" value="Phosphoribosylformylglycinamidine synthase subunit PurL"/>
    <property type="match status" value="1"/>
</dbReference>
<evidence type="ECO:0000256" key="7">
    <source>
        <dbReference type="ARBA" id="ARBA00022842"/>
    </source>
</evidence>
<dbReference type="InterPro" id="IPR010074">
    <property type="entry name" value="PRibForGlyAmidine_synth_PurL"/>
</dbReference>
<dbReference type="STRING" id="198092.SAMN02745194_04335"/>
<dbReference type="HAMAP" id="MF_00420">
    <property type="entry name" value="PurL_2"/>
    <property type="match status" value="1"/>
</dbReference>
<dbReference type="UniPathway" id="UPA00074">
    <property type="reaction ID" value="UER00128"/>
</dbReference>
<dbReference type="Pfam" id="PF02769">
    <property type="entry name" value="AIRS_C"/>
    <property type="match status" value="2"/>
</dbReference>
<evidence type="ECO:0000259" key="10">
    <source>
        <dbReference type="Pfam" id="PF00586"/>
    </source>
</evidence>
<reference evidence="13 14" key="1">
    <citation type="submission" date="2016-11" db="EMBL/GenBank/DDBJ databases">
        <authorList>
            <person name="Jaros S."/>
            <person name="Januszkiewicz K."/>
            <person name="Wedrychowicz H."/>
        </authorList>
    </citation>
    <scope>NUCLEOTIDE SEQUENCE [LARGE SCALE GENOMIC DNA]</scope>
    <source>
        <strain evidence="13 14">DSM 14916</strain>
    </source>
</reference>
<comment type="catalytic activity">
    <reaction evidence="8">
        <text>N(2)-formyl-N(1)-(5-phospho-beta-D-ribosyl)glycinamide + L-glutamine + ATP + H2O = 2-formamido-N(1)-(5-O-phospho-beta-D-ribosyl)acetamidine + L-glutamate + ADP + phosphate + H(+)</text>
        <dbReference type="Rhea" id="RHEA:17129"/>
        <dbReference type="ChEBI" id="CHEBI:15377"/>
        <dbReference type="ChEBI" id="CHEBI:15378"/>
        <dbReference type="ChEBI" id="CHEBI:29985"/>
        <dbReference type="ChEBI" id="CHEBI:30616"/>
        <dbReference type="ChEBI" id="CHEBI:43474"/>
        <dbReference type="ChEBI" id="CHEBI:58359"/>
        <dbReference type="ChEBI" id="CHEBI:147286"/>
        <dbReference type="ChEBI" id="CHEBI:147287"/>
        <dbReference type="ChEBI" id="CHEBI:456216"/>
        <dbReference type="EC" id="6.3.5.3"/>
    </reaction>
</comment>
<feature type="active site" description="Proton acceptor" evidence="8">
    <location>
        <position position="127"/>
    </location>
</feature>
<comment type="subcellular location">
    <subcellularLocation>
        <location evidence="8">Cytoplasm</location>
    </subcellularLocation>
</comment>
<dbReference type="AlphaFoldDB" id="A0A1M6Q901"/>
<evidence type="ECO:0000259" key="11">
    <source>
        <dbReference type="Pfam" id="PF02769"/>
    </source>
</evidence>
<feature type="binding site" evidence="8">
    <location>
        <position position="526"/>
    </location>
    <ligand>
        <name>ATP</name>
        <dbReference type="ChEBI" id="CHEBI:30616"/>
    </ligand>
</feature>
<keyword evidence="6 8" id="KW-0067">ATP-binding</keyword>
<comment type="subunit">
    <text evidence="8">Monomer. Part of the FGAM synthase complex composed of 1 PurL, 1 PurQ and 2 PurS subunits.</text>
</comment>
<sequence length="771" mass="81735">MQPRKNPTPESPLDKPRPPAQKPPMPNAAETPANLLDEAKARSLAKDFGLKGDEFDRVLAILGRTPSMTELGIFSVMWSEHCSYKSSRVWLKELPTKAPWVIHGPGENAGVIDIGDGLAAIFKMESHNHPSFIEPYQGAATGVGGILRDVFTMGARPIANLNALRFGDVNHPRTKQILDGVVRGIGGYGNCVGVPTVGGEVNFHPAYNGNPLVNAMTVGIARKDRIFLSAAAGIGNPVVYVGSKTGRDGIHGATMASAEFSEDAEEKRPTVQIGDPFAEKLLIEACLELMETDAIVAIQDMGAAGLTSSSVEMAGKGGVGIELIMDNVPQREEGMSAYEMMLSESQERMLMVLKPGQEHVAQAIFEKWELDFAIIGHLTDTGRITLRHKGILEADIPLAPLESEAPLYRRPTTETPKQPLLEAASVADPVGIGAALKTLLASPDLCSRRWIWDQYDSTVGGQTVRRPGAADAAIVKLEDSPRALAMTTDVTPRYVAADPEVGGAQAVVETWRNITATGAKPLAITDNMNFGNPERPEIMGQFAAAIRGMAAACRALDYPVVSGNVSLYNETRGNVANPVSILPTPAIGGVGVIEDARQATGIAPQPGHDIILLGETRGHLGQSIWLREIAGREEGAPPPVDLEAERRNGDFVRENILAGRIAACHDLADGGLLVALAEMALAADLGLAIEPAPAGTPAHAFWYGEDQARYLCATANPDALLEAAKAAGIPATRIAKVTGNKALALPGHPAISLDELRAAHEGTLPALMADR</sequence>
<comment type="function">
    <text evidence="8">Part of the phosphoribosylformylglycinamidine synthase complex involved in the purines biosynthetic pathway. Catalyzes the ATP-dependent conversion of formylglycinamide ribonucleotide (FGAR) and glutamine to yield formylglycinamidine ribonucleotide (FGAM) and glutamate. The FGAM synthase complex is composed of three subunits. PurQ produces an ammonia molecule by converting glutamine to glutamate. PurL transfers the ammonia molecule to FGAR to form FGAM in an ATP-dependent manner. PurS interacts with PurQ and PurL and is thought to assist in the transfer of the ammonia molecule from PurQ to PurL.</text>
</comment>
<dbReference type="InterPro" id="IPR010918">
    <property type="entry name" value="PurM-like_C_dom"/>
</dbReference>
<dbReference type="GO" id="GO:0004642">
    <property type="term" value="F:phosphoribosylformylglycinamidine synthase activity"/>
    <property type="evidence" value="ECO:0007669"/>
    <property type="project" value="UniProtKB-UniRule"/>
</dbReference>
<dbReference type="Proteomes" id="UP000184387">
    <property type="component" value="Unassembled WGS sequence"/>
</dbReference>
<accession>A0A1M6Q901</accession>
<dbReference type="Gene3D" id="3.30.1330.10">
    <property type="entry name" value="PurM-like, N-terminal domain"/>
    <property type="match status" value="2"/>
</dbReference>
<evidence type="ECO:0000313" key="14">
    <source>
        <dbReference type="Proteomes" id="UP000184387"/>
    </source>
</evidence>
<feature type="binding site" evidence="8">
    <location>
        <position position="272"/>
    </location>
    <ligand>
        <name>substrate</name>
    </ligand>
</feature>
<evidence type="ECO:0000256" key="1">
    <source>
        <dbReference type="ARBA" id="ARBA00022490"/>
    </source>
</evidence>
<dbReference type="Gene3D" id="3.90.650.10">
    <property type="entry name" value="PurM-like C-terminal domain"/>
    <property type="match status" value="2"/>
</dbReference>
<dbReference type="SUPFAM" id="SSF55326">
    <property type="entry name" value="PurM N-terminal domain-like"/>
    <property type="match status" value="2"/>
</dbReference>
<keyword evidence="3 8" id="KW-0479">Metal-binding</keyword>
<feature type="active site" evidence="8">
    <location>
        <position position="81"/>
    </location>
</feature>
<keyword evidence="7 8" id="KW-0460">Magnesium</keyword>
<feature type="binding site" evidence="8">
    <location>
        <position position="300"/>
    </location>
    <ligand>
        <name>Mg(2+)</name>
        <dbReference type="ChEBI" id="CHEBI:18420"/>
        <label>2</label>
    </ligand>
</feature>
<organism evidence="13 14">
    <name type="scientific">Muricoccus roseus</name>
    <dbReference type="NCBI Taxonomy" id="198092"/>
    <lineage>
        <taxon>Bacteria</taxon>
        <taxon>Pseudomonadati</taxon>
        <taxon>Pseudomonadota</taxon>
        <taxon>Alphaproteobacteria</taxon>
        <taxon>Acetobacterales</taxon>
        <taxon>Roseomonadaceae</taxon>
        <taxon>Muricoccus</taxon>
    </lineage>
</organism>
<feature type="binding site" evidence="8">
    <location>
        <position position="566"/>
    </location>
    <ligand>
        <name>substrate</name>
    </ligand>
</feature>
<feature type="binding site" evidence="8">
    <location>
        <position position="125"/>
    </location>
    <ligand>
        <name>Mg(2+)</name>
        <dbReference type="ChEBI" id="CHEBI:18420"/>
        <label>1</label>
    </ligand>
</feature>
<dbReference type="SUPFAM" id="SSF56042">
    <property type="entry name" value="PurM C-terminal domain-like"/>
    <property type="match status" value="2"/>
</dbReference>
<dbReference type="EMBL" id="FQZF01000034">
    <property type="protein sequence ID" value="SHK16636.1"/>
    <property type="molecule type" value="Genomic_DNA"/>
</dbReference>
<feature type="binding site" evidence="8">
    <location>
        <begin position="344"/>
        <end position="346"/>
    </location>
    <ligand>
        <name>substrate</name>
    </ligand>
</feature>
<feature type="domain" description="Phosphoribosylformylglycinamidine synthase linker" evidence="12">
    <location>
        <begin position="43"/>
        <end position="85"/>
    </location>
</feature>
<keyword evidence="5 8" id="KW-0658">Purine biosynthesis</keyword>
<evidence type="ECO:0000256" key="3">
    <source>
        <dbReference type="ARBA" id="ARBA00022723"/>
    </source>
</evidence>
<dbReference type="GO" id="GO:0005737">
    <property type="term" value="C:cytoplasm"/>
    <property type="evidence" value="ECO:0007669"/>
    <property type="project" value="UniProtKB-SubCell"/>
</dbReference>
<dbReference type="InterPro" id="IPR036921">
    <property type="entry name" value="PurM-like_N_sf"/>
</dbReference>
<feature type="binding site" evidence="8">
    <location>
        <position position="123"/>
    </location>
    <ligand>
        <name>ATP</name>
        <dbReference type="ChEBI" id="CHEBI:30616"/>
    </ligand>
</feature>
<feature type="binding site" evidence="8">
    <location>
        <position position="84"/>
    </location>
    <ligand>
        <name>ATP</name>
        <dbReference type="ChEBI" id="CHEBI:30616"/>
    </ligand>
</feature>
<dbReference type="GO" id="GO:0005524">
    <property type="term" value="F:ATP binding"/>
    <property type="evidence" value="ECO:0007669"/>
    <property type="project" value="UniProtKB-UniRule"/>
</dbReference>
<evidence type="ECO:0000256" key="8">
    <source>
        <dbReference type="HAMAP-Rule" id="MF_00420"/>
    </source>
</evidence>
<evidence type="ECO:0000256" key="4">
    <source>
        <dbReference type="ARBA" id="ARBA00022741"/>
    </source>
</evidence>
<name>A0A1M6Q901_9PROT</name>